<feature type="transmembrane region" description="Helical" evidence="1">
    <location>
        <begin position="59"/>
        <end position="81"/>
    </location>
</feature>
<evidence type="ECO:0000256" key="1">
    <source>
        <dbReference type="SAM" id="Phobius"/>
    </source>
</evidence>
<dbReference type="Gene3D" id="1.10.3730.20">
    <property type="match status" value="1"/>
</dbReference>
<keyword evidence="1" id="KW-0812">Transmembrane</keyword>
<feature type="transmembrane region" description="Helical" evidence="1">
    <location>
        <begin position="6"/>
        <end position="24"/>
    </location>
</feature>
<dbReference type="InterPro" id="IPR037185">
    <property type="entry name" value="EmrE-like"/>
</dbReference>
<proteinExistence type="predicted"/>
<accession>A0A0M9CET1</accession>
<feature type="transmembrane region" description="Helical" evidence="1">
    <location>
        <begin position="178"/>
        <end position="200"/>
    </location>
</feature>
<evidence type="ECO:0000313" key="3">
    <source>
        <dbReference type="EMBL" id="KOY50709.1"/>
    </source>
</evidence>
<dbReference type="GO" id="GO:0016020">
    <property type="term" value="C:membrane"/>
    <property type="evidence" value="ECO:0007669"/>
    <property type="project" value="InterPro"/>
</dbReference>
<dbReference type="Proteomes" id="UP000183071">
    <property type="component" value="Unassembled WGS sequence"/>
</dbReference>
<keyword evidence="1" id="KW-0472">Membrane</keyword>
<feature type="transmembrane region" description="Helical" evidence="1">
    <location>
        <begin position="241"/>
        <end position="261"/>
    </location>
</feature>
<evidence type="ECO:0000259" key="2">
    <source>
        <dbReference type="Pfam" id="PF00892"/>
    </source>
</evidence>
<keyword evidence="1" id="KW-1133">Transmembrane helix</keyword>
<evidence type="ECO:0000313" key="4">
    <source>
        <dbReference type="EMBL" id="SEE27977.1"/>
    </source>
</evidence>
<feature type="transmembrane region" description="Helical" evidence="1">
    <location>
        <begin position="146"/>
        <end position="166"/>
    </location>
</feature>
<dbReference type="EMBL" id="LGBR01000001">
    <property type="protein sequence ID" value="KOY50709.1"/>
    <property type="molecule type" value="Genomic_DNA"/>
</dbReference>
<feature type="transmembrane region" description="Helical" evidence="1">
    <location>
        <begin position="116"/>
        <end position="134"/>
    </location>
</feature>
<reference evidence="4 6" key="2">
    <citation type="submission" date="2016-10" db="EMBL/GenBank/DDBJ databases">
        <authorList>
            <person name="Varghese N."/>
            <person name="Submissions S."/>
        </authorList>
    </citation>
    <scope>NUCLEOTIDE SEQUENCE [LARGE SCALE GENOMIC DNA]</scope>
    <source>
        <strain evidence="4 6">DSW-5</strain>
    </source>
</reference>
<feature type="transmembrane region" description="Helical" evidence="1">
    <location>
        <begin position="88"/>
        <end position="110"/>
    </location>
</feature>
<dbReference type="OrthoDB" id="1524053at2"/>
<evidence type="ECO:0000313" key="6">
    <source>
        <dbReference type="Proteomes" id="UP000183071"/>
    </source>
</evidence>
<sequence length="287" mass="31294">MIYLLLSILISTGLFVIFKYFGIYKVDVLKAIFINYIVAFILGFTFAERDFSVIEIPNQPWFLGALFLGALFVSIFFVMAMTAQKNGVSVASVAGKMSVVIPVFFGVFLYNESVTVLKIVGIVIALIAVYLASVKEDKIATEKAGLLFPVLLFLGSGTIDTTLKYVETNFVDKADVSIFSGSLFAIAAFFAGIILIIKAIRKREKFEIKNCIAGLILGVPNYFSIVFLIKALQTEGFESSTLFTINNVGIVIVSTLVGILIFKEQFSIKNKLGVALAILGIIIVALA</sequence>
<dbReference type="InterPro" id="IPR000620">
    <property type="entry name" value="EamA_dom"/>
</dbReference>
<dbReference type="Pfam" id="PF00892">
    <property type="entry name" value="EamA"/>
    <property type="match status" value="2"/>
</dbReference>
<feature type="transmembrane region" description="Helical" evidence="1">
    <location>
        <begin position="268"/>
        <end position="286"/>
    </location>
</feature>
<feature type="transmembrane region" description="Helical" evidence="1">
    <location>
        <begin position="31"/>
        <end position="47"/>
    </location>
</feature>
<protein>
    <submittedName>
        <fullName evidence="4">Glucose uptake protein GlcU</fullName>
    </submittedName>
</protein>
<dbReference type="AlphaFoldDB" id="A0A0M9CET1"/>
<comment type="caution">
    <text evidence="3">The sequence shown here is derived from an EMBL/GenBank/DDBJ whole genome shotgun (WGS) entry which is preliminary data.</text>
</comment>
<dbReference type="SUPFAM" id="SSF103481">
    <property type="entry name" value="Multidrug resistance efflux transporter EmrE"/>
    <property type="match status" value="2"/>
</dbReference>
<reference evidence="3 5" key="1">
    <citation type="submission" date="2015-07" db="EMBL/GenBank/DDBJ databases">
        <title>Genome of Polaribacter dokdonenesis DSW-5, isolated from seawater off Dokdo in Korea.</title>
        <authorList>
            <person name="Yoon K."/>
            <person name="Song J.Y."/>
            <person name="Kim J.F."/>
        </authorList>
    </citation>
    <scope>NUCLEOTIDE SEQUENCE [LARGE SCALE GENOMIC DNA]</scope>
    <source>
        <strain evidence="3 5">DSW-5</strain>
    </source>
</reference>
<gene>
    <name evidence="3" type="ORF">I602_269</name>
    <name evidence="4" type="ORF">SAMN05444353_1516</name>
</gene>
<dbReference type="EMBL" id="FNUE01000001">
    <property type="protein sequence ID" value="SEE27977.1"/>
    <property type="molecule type" value="Genomic_DNA"/>
</dbReference>
<feature type="domain" description="EamA" evidence="2">
    <location>
        <begin position="2"/>
        <end position="133"/>
    </location>
</feature>
<name>A0A0M9CET1_9FLAO</name>
<keyword evidence="6" id="KW-1185">Reference proteome</keyword>
<evidence type="ECO:0000313" key="5">
    <source>
        <dbReference type="Proteomes" id="UP000037716"/>
    </source>
</evidence>
<dbReference type="STRING" id="1300348.I602_269"/>
<organism evidence="3 5">
    <name type="scientific">Polaribacter dokdonensis DSW-5</name>
    <dbReference type="NCBI Taxonomy" id="1300348"/>
    <lineage>
        <taxon>Bacteria</taxon>
        <taxon>Pseudomonadati</taxon>
        <taxon>Bacteroidota</taxon>
        <taxon>Flavobacteriia</taxon>
        <taxon>Flavobacteriales</taxon>
        <taxon>Flavobacteriaceae</taxon>
    </lineage>
</organism>
<dbReference type="PATRIC" id="fig|1300348.6.peg.270"/>
<dbReference type="RefSeq" id="WP_053972983.1">
    <property type="nucleotide sequence ID" value="NZ_FNUE01000001.1"/>
</dbReference>
<feature type="transmembrane region" description="Helical" evidence="1">
    <location>
        <begin position="212"/>
        <end position="229"/>
    </location>
</feature>
<dbReference type="Proteomes" id="UP000037716">
    <property type="component" value="Unassembled WGS sequence"/>
</dbReference>
<feature type="domain" description="EamA" evidence="2">
    <location>
        <begin position="182"/>
        <end position="285"/>
    </location>
</feature>